<dbReference type="InterPro" id="IPR039544">
    <property type="entry name" value="Tim44-like"/>
</dbReference>
<name>A0A914GRI0_GLORO</name>
<proteinExistence type="inferred from homology"/>
<feature type="domain" description="Tim44-like" evidence="12">
    <location>
        <begin position="271"/>
        <end position="421"/>
    </location>
</feature>
<evidence type="ECO:0000259" key="12">
    <source>
        <dbReference type="SMART" id="SM00978"/>
    </source>
</evidence>
<sequence length="428" mass="49914">MHLLKFGSVFALYTNVQRQFAQPGPSLIPSSNFAGHRARFARFLSSKPERRNTNFVANFIENIKDELRRNKELQENKKLLEERLKQLNDSEVRRKYEKISKESAESTDVIKHHLKEFTDHINSVVSNVKDSKLGQDAIQQLKIAAETAERVAQQVGEMQACKQVSYVAKEIDRLADVRMYRRPDELKLRTSPFYSTFSNRTVEANPEATGIELHKESRWYAGWKAFTESNSYYNKVLDWKTRIDESENVFVRTMRGTLERVQLAFESKDNVSEVLTAISKIDPEFDKMEWLRFCEKEMIPNILEATYQMNFDVLQDWCYEKAFNMIANVIKEYAKIGFHTRDSRIIDVSKVELVTGNMTDQGPTLVIQFQVFMINVVKNSEGKVVQGDPDKAVRVRHIWVICRDMEEFNPATAWKLLELHMVKEDLFL</sequence>
<feature type="coiled-coil region" evidence="11">
    <location>
        <begin position="56"/>
        <end position="90"/>
    </location>
</feature>
<evidence type="ECO:0000256" key="7">
    <source>
        <dbReference type="ARBA" id="ARBA00023010"/>
    </source>
</evidence>
<keyword evidence="9 10" id="KW-0472">Membrane</keyword>
<keyword evidence="4 10" id="KW-0999">Mitochondrion inner membrane</keyword>
<dbReference type="GO" id="GO:0030150">
    <property type="term" value="P:protein import into mitochondrial matrix"/>
    <property type="evidence" value="ECO:0007669"/>
    <property type="project" value="InterPro"/>
</dbReference>
<dbReference type="Pfam" id="PF04280">
    <property type="entry name" value="Tim44"/>
    <property type="match status" value="1"/>
</dbReference>
<evidence type="ECO:0000313" key="14">
    <source>
        <dbReference type="WBParaSite" id="Gr19_v10_g10502.t1"/>
    </source>
</evidence>
<dbReference type="GO" id="GO:0005743">
    <property type="term" value="C:mitochondrial inner membrane"/>
    <property type="evidence" value="ECO:0007669"/>
    <property type="project" value="UniProtKB-SubCell"/>
</dbReference>
<keyword evidence="5 10" id="KW-0653">Protein transport</keyword>
<evidence type="ECO:0000256" key="1">
    <source>
        <dbReference type="ARBA" id="ARBA00004273"/>
    </source>
</evidence>
<keyword evidence="8 10" id="KW-0496">Mitochondrion</keyword>
<comment type="function">
    <text evidence="10">Essential component of the PAM complex, a complex required for the translocation of transit peptide-containing proteins from the inner membrane into the mitochondrial matrix in an ATP-dependent manner.</text>
</comment>
<evidence type="ECO:0000256" key="10">
    <source>
        <dbReference type="PIRNR" id="PIRNR037871"/>
    </source>
</evidence>
<dbReference type="InterPro" id="IPR017303">
    <property type="entry name" value="Tim44"/>
</dbReference>
<comment type="similarity">
    <text evidence="2 10">Belongs to the Tim44 family.</text>
</comment>
<reference evidence="14" key="1">
    <citation type="submission" date="2022-11" db="UniProtKB">
        <authorList>
            <consortium name="WormBaseParasite"/>
        </authorList>
    </citation>
    <scope>IDENTIFICATION</scope>
</reference>
<evidence type="ECO:0000256" key="9">
    <source>
        <dbReference type="ARBA" id="ARBA00023136"/>
    </source>
</evidence>
<keyword evidence="6" id="KW-0809">Transit peptide</keyword>
<evidence type="ECO:0000256" key="8">
    <source>
        <dbReference type="ARBA" id="ARBA00023128"/>
    </source>
</evidence>
<protein>
    <recommendedName>
        <fullName evidence="10">Mitochondrial import inner membrane translocase subunit TIM44</fullName>
    </recommendedName>
</protein>
<keyword evidence="7 10" id="KW-0811">Translocation</keyword>
<evidence type="ECO:0000256" key="2">
    <source>
        <dbReference type="ARBA" id="ARBA00009597"/>
    </source>
</evidence>
<evidence type="ECO:0000256" key="5">
    <source>
        <dbReference type="ARBA" id="ARBA00022927"/>
    </source>
</evidence>
<dbReference type="InterPro" id="IPR032710">
    <property type="entry name" value="NTF2-like_dom_sf"/>
</dbReference>
<evidence type="ECO:0000313" key="13">
    <source>
        <dbReference type="Proteomes" id="UP000887572"/>
    </source>
</evidence>
<dbReference type="PIRSF" id="PIRSF037871">
    <property type="entry name" value="TIM44"/>
    <property type="match status" value="1"/>
</dbReference>
<evidence type="ECO:0000256" key="11">
    <source>
        <dbReference type="SAM" id="Coils"/>
    </source>
</evidence>
<keyword evidence="11" id="KW-0175">Coiled coil</keyword>
<dbReference type="InterPro" id="IPR007379">
    <property type="entry name" value="Tim44-like_dom"/>
</dbReference>
<comment type="subcellular location">
    <subcellularLocation>
        <location evidence="1 10">Mitochondrion inner membrane</location>
    </subcellularLocation>
</comment>
<keyword evidence="3 10" id="KW-0813">Transport</keyword>
<dbReference type="SUPFAM" id="SSF54427">
    <property type="entry name" value="NTF2-like"/>
    <property type="match status" value="1"/>
</dbReference>
<evidence type="ECO:0000256" key="6">
    <source>
        <dbReference type="ARBA" id="ARBA00022946"/>
    </source>
</evidence>
<evidence type="ECO:0000256" key="4">
    <source>
        <dbReference type="ARBA" id="ARBA00022792"/>
    </source>
</evidence>
<keyword evidence="13" id="KW-1185">Reference proteome</keyword>
<dbReference type="SMART" id="SM00978">
    <property type="entry name" value="Tim44"/>
    <property type="match status" value="1"/>
</dbReference>
<dbReference type="GO" id="GO:0051087">
    <property type="term" value="F:protein-folding chaperone binding"/>
    <property type="evidence" value="ECO:0007669"/>
    <property type="project" value="InterPro"/>
</dbReference>
<organism evidence="13 14">
    <name type="scientific">Globodera rostochiensis</name>
    <name type="common">Golden nematode worm</name>
    <name type="synonym">Heterodera rostochiensis</name>
    <dbReference type="NCBI Taxonomy" id="31243"/>
    <lineage>
        <taxon>Eukaryota</taxon>
        <taxon>Metazoa</taxon>
        <taxon>Ecdysozoa</taxon>
        <taxon>Nematoda</taxon>
        <taxon>Chromadorea</taxon>
        <taxon>Rhabditida</taxon>
        <taxon>Tylenchina</taxon>
        <taxon>Tylenchomorpha</taxon>
        <taxon>Tylenchoidea</taxon>
        <taxon>Heteroderidae</taxon>
        <taxon>Heteroderinae</taxon>
        <taxon>Globodera</taxon>
    </lineage>
</organism>
<dbReference type="AlphaFoldDB" id="A0A914GRI0"/>
<dbReference type="PANTHER" id="PTHR10721">
    <property type="entry name" value="MITOCHONDRIAL IMPORT INNER MEMBRANE TRANSLOCASE SUBUNIT TIM44"/>
    <property type="match status" value="1"/>
</dbReference>
<dbReference type="WBParaSite" id="Gr19_v10_g10502.t1">
    <property type="protein sequence ID" value="Gr19_v10_g10502.t1"/>
    <property type="gene ID" value="Gr19_v10_g10502"/>
</dbReference>
<dbReference type="PANTHER" id="PTHR10721:SF1">
    <property type="entry name" value="MITOCHONDRIAL IMPORT INNER MEMBRANE TRANSLOCASE SUBUNIT TIM44"/>
    <property type="match status" value="1"/>
</dbReference>
<evidence type="ECO:0000256" key="3">
    <source>
        <dbReference type="ARBA" id="ARBA00022448"/>
    </source>
</evidence>
<dbReference type="Gene3D" id="3.10.450.240">
    <property type="match status" value="1"/>
</dbReference>
<accession>A0A914GRI0</accession>
<dbReference type="Proteomes" id="UP000887572">
    <property type="component" value="Unplaced"/>
</dbReference>